<dbReference type="NCBIfam" id="NF011678">
    <property type="entry name" value="PRK15098.1"/>
    <property type="match status" value="1"/>
</dbReference>
<dbReference type="PANTHER" id="PTHR30620">
    <property type="entry name" value="PERIPLASMIC BETA-GLUCOSIDASE-RELATED"/>
    <property type="match status" value="1"/>
</dbReference>
<evidence type="ECO:0000313" key="13">
    <source>
        <dbReference type="EMBL" id="GJM63351.1"/>
    </source>
</evidence>
<dbReference type="InterPro" id="IPR026891">
    <property type="entry name" value="Fn3-like"/>
</dbReference>
<reference evidence="13 14" key="1">
    <citation type="submission" date="2021-12" db="EMBL/GenBank/DDBJ databases">
        <title>Genome sequencing of bacteria with rrn-lacking chromosome and rrn-plasmid.</title>
        <authorList>
            <person name="Anda M."/>
            <person name="Iwasaki W."/>
        </authorList>
    </citation>
    <scope>NUCLEOTIDE SEQUENCE [LARGE SCALE GENOMIC DNA]</scope>
    <source>
        <strain evidence="13 14">NBRC 15940</strain>
    </source>
</reference>
<dbReference type="GO" id="GO:0008422">
    <property type="term" value="F:beta-glucosidase activity"/>
    <property type="evidence" value="ECO:0007669"/>
    <property type="project" value="UniProtKB-EC"/>
</dbReference>
<accession>A0AAN4W0F0</accession>
<comment type="subcellular location">
    <subcellularLocation>
        <location evidence="2">Periplasm</location>
    </subcellularLocation>
</comment>
<dbReference type="InterPro" id="IPR013783">
    <property type="entry name" value="Ig-like_fold"/>
</dbReference>
<evidence type="ECO:0000256" key="1">
    <source>
        <dbReference type="ARBA" id="ARBA00000448"/>
    </source>
</evidence>
<dbReference type="InterPro" id="IPR001764">
    <property type="entry name" value="Glyco_hydro_3_N"/>
</dbReference>
<dbReference type="AlphaFoldDB" id="A0AAN4W0F0"/>
<organism evidence="13 14">
    <name type="scientific">Persicobacter diffluens</name>
    <dbReference type="NCBI Taxonomy" id="981"/>
    <lineage>
        <taxon>Bacteria</taxon>
        <taxon>Pseudomonadati</taxon>
        <taxon>Bacteroidota</taxon>
        <taxon>Cytophagia</taxon>
        <taxon>Cytophagales</taxon>
        <taxon>Persicobacteraceae</taxon>
        <taxon>Persicobacter</taxon>
    </lineage>
</organism>
<sequence length="760" mass="84520">MKRKIVLLIALWVMQNQLIAQEAGMHQFIDSLMNEMTLSEKLGQLNLSSGAGDLVMSETRGKDEFIRQGLIGAAHGENNQRIAVEESRLGIPLISGRDVIHGYKTIFPIPLALSCSWDMEVIEQTARIAAEEATAHGVNWTYSPMVDVSRDPRWGRVAEGGGEDPWLGAQIGRAFVRGYQGTDLSANNSMMACVKHFALYGASEAGRDYNTVDMSRLTMFNSYMYPYQACFEEGAGSAMSSFNLVEGIPATGNKWLMTELLREQWGFDGFVVTDYTAINEMIDHGMGDLQEVAAMALKAGIDMDMVGEAFIGTLTKSLEENKVSQEEIDTACRRVLEAKYKLGLFENPYQYYDNKRQKQVMNKEKVAYARHAAQRSIVLLKNEDKVLPLQKSGKIAVVGPLADTHEDMLGTWAGTNDTKPVVSILEGIRNVAGKKVEVAYAKGSFATQDPYLMNVNRNHGGRKNMPGRPERFPDAVASQKMLEEAKAIAQDADVIVAVLGERRAWSGEAASRSDISLPESQKDLLKEMLKLNKPVVLVLASGRPLALSWEDAHVPTILQAWHGGNEAGNALADVLFGDYNPSGKLTMSWPVNVGQIPVYYNYMRTGRPFEEDHKYKSKYLDIPNEPLYPFGYGLTYTTFELSPMQLSATALQGEQATLEVKVTITNTGERDGEEVVQLYVQDVYASVSRPVKELKNYQKVALKAGASKELTFRISTEDLKFYNSDLVYDWESGDFKVFLGTNAQEVQEASFHWQKQLNVN</sequence>
<dbReference type="FunFam" id="2.60.40.10:FF:000495">
    <property type="entry name" value="Periplasmic beta-glucosidase"/>
    <property type="match status" value="1"/>
</dbReference>
<dbReference type="Pfam" id="PF00933">
    <property type="entry name" value="Glyco_hydro_3"/>
    <property type="match status" value="1"/>
</dbReference>
<dbReference type="GO" id="GO:0042597">
    <property type="term" value="C:periplasmic space"/>
    <property type="evidence" value="ECO:0007669"/>
    <property type="project" value="UniProtKB-SubCell"/>
</dbReference>
<proteinExistence type="inferred from homology"/>
<dbReference type="PRINTS" id="PR00133">
    <property type="entry name" value="GLHYDRLASE3"/>
</dbReference>
<dbReference type="Pfam" id="PF01915">
    <property type="entry name" value="Glyco_hydro_3_C"/>
    <property type="match status" value="1"/>
</dbReference>
<dbReference type="FunFam" id="3.20.20.300:FF:000005">
    <property type="entry name" value="Periplasmic beta-glucosidase"/>
    <property type="match status" value="1"/>
</dbReference>
<dbReference type="SMART" id="SM01217">
    <property type="entry name" value="Fn3_like"/>
    <property type="match status" value="1"/>
</dbReference>
<comment type="similarity">
    <text evidence="3 10">Belongs to the glycosyl hydrolase 3 family.</text>
</comment>
<name>A0AAN4W0F0_9BACT</name>
<evidence type="ECO:0000256" key="4">
    <source>
        <dbReference type="ARBA" id="ARBA00012744"/>
    </source>
</evidence>
<dbReference type="SUPFAM" id="SSF52279">
    <property type="entry name" value="Beta-D-glucan exohydrolase, C-terminal domain"/>
    <property type="match status" value="1"/>
</dbReference>
<keyword evidence="14" id="KW-1185">Reference proteome</keyword>
<evidence type="ECO:0000256" key="3">
    <source>
        <dbReference type="ARBA" id="ARBA00005336"/>
    </source>
</evidence>
<dbReference type="GO" id="GO:0009251">
    <property type="term" value="P:glucan catabolic process"/>
    <property type="evidence" value="ECO:0007669"/>
    <property type="project" value="TreeGrafter"/>
</dbReference>
<dbReference type="FunFam" id="3.40.50.1700:FF:000004">
    <property type="entry name" value="Periplasmic beta-glucosidase"/>
    <property type="match status" value="1"/>
</dbReference>
<evidence type="ECO:0000256" key="7">
    <source>
        <dbReference type="ARBA" id="ARBA00022801"/>
    </source>
</evidence>
<evidence type="ECO:0000256" key="2">
    <source>
        <dbReference type="ARBA" id="ARBA00004418"/>
    </source>
</evidence>
<evidence type="ECO:0000256" key="8">
    <source>
        <dbReference type="ARBA" id="ARBA00023295"/>
    </source>
</evidence>
<dbReference type="InterPro" id="IPR002772">
    <property type="entry name" value="Glyco_hydro_3_C"/>
</dbReference>
<evidence type="ECO:0000256" key="6">
    <source>
        <dbReference type="ARBA" id="ARBA00022764"/>
    </source>
</evidence>
<dbReference type="Proteomes" id="UP001310022">
    <property type="component" value="Unassembled WGS sequence"/>
</dbReference>
<protein>
    <recommendedName>
        <fullName evidence="9">Periplasmic beta-glucosidase</fullName>
        <ecNumber evidence="4">3.2.1.21</ecNumber>
    </recommendedName>
</protein>
<comment type="caution">
    <text evidence="13">The sequence shown here is derived from an EMBL/GenBank/DDBJ whole genome shotgun (WGS) entry which is preliminary data.</text>
</comment>
<dbReference type="Gene3D" id="3.40.50.1700">
    <property type="entry name" value="Glycoside hydrolase family 3 C-terminal domain"/>
    <property type="match status" value="1"/>
</dbReference>
<evidence type="ECO:0000256" key="9">
    <source>
        <dbReference type="ARBA" id="ARBA00067498"/>
    </source>
</evidence>
<dbReference type="PANTHER" id="PTHR30620:SF16">
    <property type="entry name" value="LYSOSOMAL BETA GLUCOSIDASE"/>
    <property type="match status" value="1"/>
</dbReference>
<evidence type="ECO:0000256" key="10">
    <source>
        <dbReference type="RuleBase" id="RU361161"/>
    </source>
</evidence>
<dbReference type="PROSITE" id="PS00775">
    <property type="entry name" value="GLYCOSYL_HYDROL_F3"/>
    <property type="match status" value="1"/>
</dbReference>
<dbReference type="EMBL" id="BQKE01000002">
    <property type="protein sequence ID" value="GJM63351.1"/>
    <property type="molecule type" value="Genomic_DNA"/>
</dbReference>
<keyword evidence="5 11" id="KW-0732">Signal</keyword>
<evidence type="ECO:0000259" key="12">
    <source>
        <dbReference type="SMART" id="SM01217"/>
    </source>
</evidence>
<evidence type="ECO:0000256" key="5">
    <source>
        <dbReference type="ARBA" id="ARBA00022729"/>
    </source>
</evidence>
<keyword evidence="7 10" id="KW-0378">Hydrolase</keyword>
<dbReference type="InterPro" id="IPR051915">
    <property type="entry name" value="Cellulose_Degrad_GH3"/>
</dbReference>
<evidence type="ECO:0000313" key="14">
    <source>
        <dbReference type="Proteomes" id="UP001310022"/>
    </source>
</evidence>
<keyword evidence="8 10" id="KW-0326">Glycosidase</keyword>
<dbReference type="InterPro" id="IPR019800">
    <property type="entry name" value="Glyco_hydro_3_AS"/>
</dbReference>
<keyword evidence="6" id="KW-0574">Periplasm</keyword>
<feature type="signal peptide" evidence="11">
    <location>
        <begin position="1"/>
        <end position="20"/>
    </location>
</feature>
<evidence type="ECO:0000256" key="11">
    <source>
        <dbReference type="SAM" id="SignalP"/>
    </source>
</evidence>
<dbReference type="Gene3D" id="2.60.40.10">
    <property type="entry name" value="Immunoglobulins"/>
    <property type="match status" value="1"/>
</dbReference>
<feature type="chain" id="PRO_5042914375" description="Periplasmic beta-glucosidase" evidence="11">
    <location>
        <begin position="21"/>
        <end position="760"/>
    </location>
</feature>
<comment type="catalytic activity">
    <reaction evidence="1">
        <text>Hydrolysis of terminal, non-reducing beta-D-glucosyl residues with release of beta-D-glucose.</text>
        <dbReference type="EC" id="3.2.1.21"/>
    </reaction>
</comment>
<dbReference type="Pfam" id="PF14310">
    <property type="entry name" value="Fn3-like"/>
    <property type="match status" value="1"/>
</dbReference>
<dbReference type="RefSeq" id="WP_338238525.1">
    <property type="nucleotide sequence ID" value="NZ_BQKE01000002.1"/>
</dbReference>
<dbReference type="InterPro" id="IPR017853">
    <property type="entry name" value="GH"/>
</dbReference>
<dbReference type="EC" id="3.2.1.21" evidence="4"/>
<gene>
    <name evidence="13" type="ORF">PEDI_39030</name>
</gene>
<dbReference type="InterPro" id="IPR036881">
    <property type="entry name" value="Glyco_hydro_3_C_sf"/>
</dbReference>
<dbReference type="Gene3D" id="3.20.20.300">
    <property type="entry name" value="Glycoside hydrolase, family 3, N-terminal domain"/>
    <property type="match status" value="1"/>
</dbReference>
<dbReference type="SUPFAM" id="SSF51445">
    <property type="entry name" value="(Trans)glycosidases"/>
    <property type="match status" value="1"/>
</dbReference>
<dbReference type="InterPro" id="IPR036962">
    <property type="entry name" value="Glyco_hydro_3_N_sf"/>
</dbReference>
<feature type="domain" description="Fibronectin type III-like" evidence="12">
    <location>
        <begin position="674"/>
        <end position="743"/>
    </location>
</feature>